<dbReference type="AlphaFoldDB" id="A0A7W7AIW5"/>
<organism evidence="7 8">
    <name type="scientific">Sphingomonas abaci</name>
    <dbReference type="NCBI Taxonomy" id="237611"/>
    <lineage>
        <taxon>Bacteria</taxon>
        <taxon>Pseudomonadati</taxon>
        <taxon>Pseudomonadota</taxon>
        <taxon>Alphaproteobacteria</taxon>
        <taxon>Sphingomonadales</taxon>
        <taxon>Sphingomonadaceae</taxon>
        <taxon>Sphingomonas</taxon>
    </lineage>
</organism>
<dbReference type="Proteomes" id="UP000574769">
    <property type="component" value="Unassembled WGS sequence"/>
</dbReference>
<keyword evidence="5" id="KW-0812">Transmembrane</keyword>
<evidence type="ECO:0000256" key="1">
    <source>
        <dbReference type="ARBA" id="ARBA00009369"/>
    </source>
</evidence>
<dbReference type="Gene3D" id="2.40.10.340">
    <property type="entry name" value="Rod shape-determining protein MreC, domain 1"/>
    <property type="match status" value="1"/>
</dbReference>
<dbReference type="PANTHER" id="PTHR34138">
    <property type="entry name" value="CELL SHAPE-DETERMINING PROTEIN MREC"/>
    <property type="match status" value="1"/>
</dbReference>
<sequence>MVAPVRDRRAGFSRRRQYGQFLGYVLAVAGLVVGAVLLVASQFAPPLFAGLRMGVATVTVPASSAMMSIREAVAIVPDAINGWVFAHAENERMKAELAVARPLLMRARTIAYDNRRLRRLLELRDRDEQVVTAARLVSSSASSGRRFALLDAGRLSGVRPGMPVRAPDGLVGRVVETGPNAARVLLLADAASIVPVRRTRDGLPALAVGRGDGALDIRSVNATNVRFHAGDLFVTSGTGGLYVPGIPVARVARAGMDTVLAQPFAQPDRLDFAIVSRVFLPLPPAPPAQAALPQP</sequence>
<dbReference type="InterPro" id="IPR042175">
    <property type="entry name" value="Cell/Rod_MreC_2"/>
</dbReference>
<feature type="domain" description="Rod shape-determining protein MreC beta-barrel core" evidence="6">
    <location>
        <begin position="137"/>
        <end position="275"/>
    </location>
</feature>
<comment type="similarity">
    <text evidence="1">Belongs to the MreC family.</text>
</comment>
<evidence type="ECO:0000313" key="7">
    <source>
        <dbReference type="EMBL" id="MBB4617025.1"/>
    </source>
</evidence>
<name>A0A7W7AIW5_9SPHN</name>
<dbReference type="PANTHER" id="PTHR34138:SF1">
    <property type="entry name" value="CELL SHAPE-DETERMINING PROTEIN MREC"/>
    <property type="match status" value="1"/>
</dbReference>
<keyword evidence="8" id="KW-1185">Reference proteome</keyword>
<reference evidence="7 8" key="1">
    <citation type="submission" date="2020-08" db="EMBL/GenBank/DDBJ databases">
        <title>Genomic Encyclopedia of Type Strains, Phase IV (KMG-IV): sequencing the most valuable type-strain genomes for metagenomic binning, comparative biology and taxonomic classification.</title>
        <authorList>
            <person name="Goeker M."/>
        </authorList>
    </citation>
    <scope>NUCLEOTIDE SEQUENCE [LARGE SCALE GENOMIC DNA]</scope>
    <source>
        <strain evidence="7 8">DSM 15867</strain>
    </source>
</reference>
<dbReference type="RefSeq" id="WP_221239835.1">
    <property type="nucleotide sequence ID" value="NZ_JACHNY010000002.1"/>
</dbReference>
<dbReference type="InterPro" id="IPR042177">
    <property type="entry name" value="Cell/Rod_1"/>
</dbReference>
<dbReference type="InterPro" id="IPR007221">
    <property type="entry name" value="MreC"/>
</dbReference>
<evidence type="ECO:0000313" key="8">
    <source>
        <dbReference type="Proteomes" id="UP000574769"/>
    </source>
</evidence>
<dbReference type="Pfam" id="PF04085">
    <property type="entry name" value="MreC"/>
    <property type="match status" value="1"/>
</dbReference>
<keyword evidence="3" id="KW-0133">Cell shape</keyword>
<dbReference type="GO" id="GO:0005886">
    <property type="term" value="C:plasma membrane"/>
    <property type="evidence" value="ECO:0007669"/>
    <property type="project" value="TreeGrafter"/>
</dbReference>
<comment type="caution">
    <text evidence="7">The sequence shown here is derived from an EMBL/GenBank/DDBJ whole genome shotgun (WGS) entry which is preliminary data.</text>
</comment>
<dbReference type="EMBL" id="JACHNY010000002">
    <property type="protein sequence ID" value="MBB4617025.1"/>
    <property type="molecule type" value="Genomic_DNA"/>
</dbReference>
<evidence type="ECO:0000256" key="3">
    <source>
        <dbReference type="ARBA" id="ARBA00022960"/>
    </source>
</evidence>
<accession>A0A7W7AIW5</accession>
<dbReference type="GO" id="GO:0008360">
    <property type="term" value="P:regulation of cell shape"/>
    <property type="evidence" value="ECO:0007669"/>
    <property type="project" value="UniProtKB-KW"/>
</dbReference>
<evidence type="ECO:0000259" key="6">
    <source>
        <dbReference type="Pfam" id="PF04085"/>
    </source>
</evidence>
<dbReference type="InterPro" id="IPR055342">
    <property type="entry name" value="MreC_beta-barrel_core"/>
</dbReference>
<proteinExistence type="inferred from homology"/>
<evidence type="ECO:0000256" key="4">
    <source>
        <dbReference type="ARBA" id="ARBA00032089"/>
    </source>
</evidence>
<keyword evidence="5" id="KW-1133">Transmembrane helix</keyword>
<evidence type="ECO:0000256" key="2">
    <source>
        <dbReference type="ARBA" id="ARBA00013855"/>
    </source>
</evidence>
<evidence type="ECO:0000256" key="5">
    <source>
        <dbReference type="SAM" id="Phobius"/>
    </source>
</evidence>
<dbReference type="Gene3D" id="2.40.10.350">
    <property type="entry name" value="Rod shape-determining protein MreC, domain 2"/>
    <property type="match status" value="1"/>
</dbReference>
<gene>
    <name evidence="7" type="ORF">GGQ96_001145</name>
</gene>
<keyword evidence="5" id="KW-0472">Membrane</keyword>
<protein>
    <recommendedName>
        <fullName evidence="2">Cell shape-determining protein MreC</fullName>
    </recommendedName>
    <alternativeName>
        <fullName evidence="4">Cell shape protein MreC</fullName>
    </alternativeName>
</protein>
<feature type="transmembrane region" description="Helical" evidence="5">
    <location>
        <begin position="21"/>
        <end position="44"/>
    </location>
</feature>